<dbReference type="RefSeq" id="WP_067619745.1">
    <property type="nucleotide sequence ID" value="NZ_MAGO01000011.1"/>
</dbReference>
<organism evidence="1 2">
    <name type="scientific">Dissulfuribacter thermophilus</name>
    <dbReference type="NCBI Taxonomy" id="1156395"/>
    <lineage>
        <taxon>Bacteria</taxon>
        <taxon>Pseudomonadati</taxon>
        <taxon>Thermodesulfobacteriota</taxon>
        <taxon>Dissulfuribacteria</taxon>
        <taxon>Dissulfuribacterales</taxon>
        <taxon>Dissulfuribacteraceae</taxon>
        <taxon>Dissulfuribacter</taxon>
    </lineage>
</organism>
<dbReference type="InterPro" id="IPR011742">
    <property type="entry name" value="CRISPR-assoc_prot_TM1812"/>
</dbReference>
<name>A0A1B9F3H0_9BACT</name>
<proteinExistence type="predicted"/>
<dbReference type="CDD" id="cd09732">
    <property type="entry name" value="Csx1_III-U"/>
    <property type="match status" value="1"/>
</dbReference>
<gene>
    <name evidence="1" type="ORF">DBT_2017</name>
</gene>
<dbReference type="AlphaFoldDB" id="A0A1B9F3H0"/>
<evidence type="ECO:0000313" key="1">
    <source>
        <dbReference type="EMBL" id="OCC14476.1"/>
    </source>
</evidence>
<keyword evidence="2" id="KW-1185">Reference proteome</keyword>
<evidence type="ECO:0000313" key="2">
    <source>
        <dbReference type="Proteomes" id="UP000093080"/>
    </source>
</evidence>
<dbReference type="EMBL" id="MAGO01000011">
    <property type="protein sequence ID" value="OCC14476.1"/>
    <property type="molecule type" value="Genomic_DNA"/>
</dbReference>
<dbReference type="Proteomes" id="UP000093080">
    <property type="component" value="Unassembled WGS sequence"/>
</dbReference>
<dbReference type="NCBIfam" id="TIGR02221">
    <property type="entry name" value="cas_TM1812"/>
    <property type="match status" value="1"/>
</dbReference>
<dbReference type="NCBIfam" id="TIGR02549">
    <property type="entry name" value="CRISPR_DxTHG"/>
    <property type="match status" value="1"/>
</dbReference>
<sequence>MNRKYLSFLGTNQYITCNYFLEGFPTKRDIRFIQEATVSWFCSDWDKDDEIVIFTTEEAFYKNWQDGEDNNYNDNKGLSSALKDLQLKAQIKQINIPLGKDTEEIWRLFQIIYDVIDEDDQLYLDITHAFRSLPLLSLVVLNYAKVMKHISVKAIAYGAMEALGPAFKVKNMSREDRNVPVFDLIAFDELLDWSIAIDRFVETGDASLLNKIAIDSVKPILAQTKGKDADAAAIRLFVKAMKDLSDSIATCRSREIPQKSLALKKAYEKAKGQQKIKPLQPLLEKIEEKIRDFSGDEILDGITATRWCINHGLIQQGITIFLETLVSYVIRSAHIGDFHDQTKRTLVTQALNIKKQDIPKKDWLKPSSDEPETVEALIQWFDSNPEIEKCFSSLNKPRNDINHAGQRDDSLTPEKLKKCLEKNLKRFCSAKET</sequence>
<accession>A0A1B9F3H0</accession>
<dbReference type="STRING" id="1156395.DBT_2017"/>
<protein>
    <submittedName>
        <fullName evidence="1">CRISPR-associated protein</fullName>
    </submittedName>
</protein>
<reference evidence="1 2" key="1">
    <citation type="submission" date="2016-06" db="EMBL/GenBank/DDBJ databases">
        <title>Respiratory ammonification of nitrate coupled to the oxidation of elemental sulfur in deep-sea autotrophic thermophilic bacteria.</title>
        <authorList>
            <person name="Slobodkina G.B."/>
            <person name="Mardanov A.V."/>
            <person name="Ravin N.V."/>
            <person name="Frolova A.A."/>
            <person name="Viryasiv M.B."/>
            <person name="Chernyh N.A."/>
            <person name="Bonch-Osmolovskaya E.A."/>
            <person name="Slobodkin A.I."/>
        </authorList>
    </citation>
    <scope>NUCLEOTIDE SEQUENCE [LARGE SCALE GENOMIC DNA]</scope>
    <source>
        <strain evidence="1 2">S69</strain>
    </source>
</reference>
<dbReference type="PATRIC" id="fig|1156395.6.peg.2042"/>
<comment type="caution">
    <text evidence="1">The sequence shown here is derived from an EMBL/GenBank/DDBJ whole genome shotgun (WGS) entry which is preliminary data.</text>
</comment>
<dbReference type="InterPro" id="IPR013383">
    <property type="entry name" value="CRISPR-assoc_prot_DxTHG_CS"/>
</dbReference>
<dbReference type="OrthoDB" id="9777703at2"/>